<dbReference type="FunFam" id="3.30.420.40:FF:000028">
    <property type="entry name" value="heat shock 70 kDa protein-like"/>
    <property type="match status" value="1"/>
</dbReference>
<evidence type="ECO:0000256" key="1">
    <source>
        <dbReference type="ARBA" id="ARBA00007381"/>
    </source>
</evidence>
<proteinExistence type="inferred from homology"/>
<evidence type="ECO:0000256" key="2">
    <source>
        <dbReference type="ARBA" id="ARBA00022741"/>
    </source>
</evidence>
<organism evidence="4">
    <name type="scientific">Hyperionvirus sp</name>
    <dbReference type="NCBI Taxonomy" id="2487770"/>
    <lineage>
        <taxon>Viruses</taxon>
        <taxon>Varidnaviria</taxon>
        <taxon>Bamfordvirae</taxon>
        <taxon>Nucleocytoviricota</taxon>
        <taxon>Megaviricetes</taxon>
        <taxon>Imitervirales</taxon>
        <taxon>Mimiviridae</taxon>
        <taxon>Klosneuvirinae</taxon>
    </lineage>
</organism>
<dbReference type="PRINTS" id="PR00301">
    <property type="entry name" value="HEATSHOCK70"/>
</dbReference>
<comment type="similarity">
    <text evidence="1">Belongs to the heat shock protein 70 family.</text>
</comment>
<dbReference type="InterPro" id="IPR018181">
    <property type="entry name" value="Heat_shock_70_CS"/>
</dbReference>
<keyword evidence="3" id="KW-0067">ATP-binding</keyword>
<dbReference type="PROSITE" id="PS00297">
    <property type="entry name" value="HSP70_1"/>
    <property type="match status" value="1"/>
</dbReference>
<keyword evidence="2" id="KW-0547">Nucleotide-binding</keyword>
<dbReference type="InterPro" id="IPR043129">
    <property type="entry name" value="ATPase_NBD"/>
</dbReference>
<dbReference type="SUPFAM" id="SSF53067">
    <property type="entry name" value="Actin-like ATPase domain"/>
    <property type="match status" value="1"/>
</dbReference>
<accession>A0A3G5ADT4</accession>
<reference evidence="4" key="1">
    <citation type="submission" date="2018-10" db="EMBL/GenBank/DDBJ databases">
        <title>Hidden diversity of soil giant viruses.</title>
        <authorList>
            <person name="Schulz F."/>
            <person name="Alteio L."/>
            <person name="Goudeau D."/>
            <person name="Ryan E.M."/>
            <person name="Malmstrom R.R."/>
            <person name="Blanchard J."/>
            <person name="Woyke T."/>
        </authorList>
    </citation>
    <scope>NUCLEOTIDE SEQUENCE</scope>
    <source>
        <strain evidence="4">HYV1</strain>
    </source>
</reference>
<dbReference type="Pfam" id="PF00012">
    <property type="entry name" value="HSP70"/>
    <property type="match status" value="1"/>
</dbReference>
<dbReference type="EMBL" id="MK072407">
    <property type="protein sequence ID" value="AYV84431.1"/>
    <property type="molecule type" value="Genomic_DNA"/>
</dbReference>
<dbReference type="GO" id="GO:0005524">
    <property type="term" value="F:ATP binding"/>
    <property type="evidence" value="ECO:0007669"/>
    <property type="project" value="UniProtKB-KW"/>
</dbReference>
<name>A0A3G5ADT4_9VIRU</name>
<evidence type="ECO:0000313" key="4">
    <source>
        <dbReference type="EMBL" id="AYV84431.1"/>
    </source>
</evidence>
<dbReference type="Gene3D" id="3.30.420.40">
    <property type="match status" value="1"/>
</dbReference>
<gene>
    <name evidence="4" type="ORF">Hyperionvirus25_17</name>
</gene>
<sequence length="123" mass="13048">MSNIDTIINDFFDSKPLSDPLDNLGNINVGADLGQVSESDDEGEILVGDIDVGKIVKDDIIVGIDLGTSNSSVGVWRNNNCEIIPDEYGNNSLPSVVAFSGKSRYVGEDAKNQTELNVGGGFL</sequence>
<dbReference type="PANTHER" id="PTHR19375">
    <property type="entry name" value="HEAT SHOCK PROTEIN 70KDA"/>
    <property type="match status" value="1"/>
</dbReference>
<protein>
    <submittedName>
        <fullName evidence="4">Hsp70 protein</fullName>
    </submittedName>
</protein>
<dbReference type="InterPro" id="IPR013126">
    <property type="entry name" value="Hsp_70_fam"/>
</dbReference>
<evidence type="ECO:0000256" key="3">
    <source>
        <dbReference type="ARBA" id="ARBA00022840"/>
    </source>
</evidence>
<dbReference type="GO" id="GO:0140662">
    <property type="term" value="F:ATP-dependent protein folding chaperone"/>
    <property type="evidence" value="ECO:0007669"/>
    <property type="project" value="InterPro"/>
</dbReference>